<sequence>MHVKKIYDNWCLNKKRQNIVNIMDREMKTNMDCEGYIVDIKDNKILLKVYYSIYLHDDIEFMENIKDLIDDDIELRFLTNNKN</sequence>
<dbReference type="AlphaFoldDB" id="A0A6C0EB78"/>
<reference evidence="1" key="1">
    <citation type="journal article" date="2020" name="Nature">
        <title>Giant virus diversity and host interactions through global metagenomics.</title>
        <authorList>
            <person name="Schulz F."/>
            <person name="Roux S."/>
            <person name="Paez-Espino D."/>
            <person name="Jungbluth S."/>
            <person name="Walsh D.A."/>
            <person name="Denef V.J."/>
            <person name="McMahon K.D."/>
            <person name="Konstantinidis K.T."/>
            <person name="Eloe-Fadrosh E.A."/>
            <person name="Kyrpides N.C."/>
            <person name="Woyke T."/>
        </authorList>
    </citation>
    <scope>NUCLEOTIDE SEQUENCE</scope>
    <source>
        <strain evidence="1">GVMAG-M-3300023179-27</strain>
    </source>
</reference>
<name>A0A6C0EB78_9ZZZZ</name>
<proteinExistence type="predicted"/>
<evidence type="ECO:0000313" key="1">
    <source>
        <dbReference type="EMBL" id="QHT25992.1"/>
    </source>
</evidence>
<accession>A0A6C0EB78</accession>
<organism evidence="1">
    <name type="scientific">viral metagenome</name>
    <dbReference type="NCBI Taxonomy" id="1070528"/>
    <lineage>
        <taxon>unclassified sequences</taxon>
        <taxon>metagenomes</taxon>
        <taxon>organismal metagenomes</taxon>
    </lineage>
</organism>
<protein>
    <submittedName>
        <fullName evidence="1">Uncharacterized protein</fullName>
    </submittedName>
</protein>
<dbReference type="EMBL" id="MN739777">
    <property type="protein sequence ID" value="QHT25992.1"/>
    <property type="molecule type" value="Genomic_DNA"/>
</dbReference>